<evidence type="ECO:0000259" key="8">
    <source>
        <dbReference type="Pfam" id="PF20684"/>
    </source>
</evidence>
<dbReference type="Proteomes" id="UP000184063">
    <property type="component" value="Unassembled WGS sequence"/>
</dbReference>
<protein>
    <recommendedName>
        <fullName evidence="8">Rhodopsin domain-containing protein</fullName>
    </recommendedName>
</protein>
<dbReference type="GO" id="GO:0016020">
    <property type="term" value="C:membrane"/>
    <property type="evidence" value="ECO:0007669"/>
    <property type="project" value="UniProtKB-SubCell"/>
</dbReference>
<dbReference type="AlphaFoldDB" id="A0A1M3TEL4"/>
<evidence type="ECO:0000313" key="10">
    <source>
        <dbReference type="Proteomes" id="UP000184063"/>
    </source>
</evidence>
<keyword evidence="3 7" id="KW-1133">Transmembrane helix</keyword>
<feature type="transmembrane region" description="Helical" evidence="7">
    <location>
        <begin position="255"/>
        <end position="279"/>
    </location>
</feature>
<organism evidence="9 10">
    <name type="scientific">Aspergillus luchuensis (strain CBS 106.47)</name>
    <dbReference type="NCBI Taxonomy" id="1137211"/>
    <lineage>
        <taxon>Eukaryota</taxon>
        <taxon>Fungi</taxon>
        <taxon>Dikarya</taxon>
        <taxon>Ascomycota</taxon>
        <taxon>Pezizomycotina</taxon>
        <taxon>Eurotiomycetes</taxon>
        <taxon>Eurotiomycetidae</taxon>
        <taxon>Eurotiales</taxon>
        <taxon>Aspergillaceae</taxon>
        <taxon>Aspergillus</taxon>
        <taxon>Aspergillus subgen. Circumdati</taxon>
    </lineage>
</organism>
<dbReference type="PANTHER" id="PTHR33048">
    <property type="entry name" value="PTH11-LIKE INTEGRAL MEMBRANE PROTEIN (AFU_ORTHOLOGUE AFUA_5G11245)"/>
    <property type="match status" value="1"/>
</dbReference>
<comment type="subcellular location">
    <subcellularLocation>
        <location evidence="1">Membrane</location>
        <topology evidence="1">Multi-pass membrane protein</topology>
    </subcellularLocation>
</comment>
<feature type="transmembrane region" description="Helical" evidence="7">
    <location>
        <begin position="130"/>
        <end position="153"/>
    </location>
</feature>
<evidence type="ECO:0000313" key="9">
    <source>
        <dbReference type="EMBL" id="OJZ85172.1"/>
    </source>
</evidence>
<feature type="region of interest" description="Disordered" evidence="6">
    <location>
        <begin position="292"/>
        <end position="314"/>
    </location>
</feature>
<feature type="compositionally biased region" description="Basic residues" evidence="6">
    <location>
        <begin position="302"/>
        <end position="314"/>
    </location>
</feature>
<evidence type="ECO:0000256" key="3">
    <source>
        <dbReference type="ARBA" id="ARBA00022989"/>
    </source>
</evidence>
<dbReference type="EMBL" id="KV878243">
    <property type="protein sequence ID" value="OJZ85172.1"/>
    <property type="molecule type" value="Genomic_DNA"/>
</dbReference>
<feature type="transmembrane region" description="Helical" evidence="7">
    <location>
        <begin position="211"/>
        <end position="235"/>
    </location>
</feature>
<feature type="transmembrane region" description="Helical" evidence="7">
    <location>
        <begin position="12"/>
        <end position="32"/>
    </location>
</feature>
<dbReference type="InterPro" id="IPR049326">
    <property type="entry name" value="Rhodopsin_dom_fungi"/>
</dbReference>
<dbReference type="OrthoDB" id="5391602at2759"/>
<feature type="transmembrane region" description="Helical" evidence="7">
    <location>
        <begin position="173"/>
        <end position="199"/>
    </location>
</feature>
<keyword evidence="4 7" id="KW-0472">Membrane</keyword>
<evidence type="ECO:0000256" key="5">
    <source>
        <dbReference type="ARBA" id="ARBA00038359"/>
    </source>
</evidence>
<dbReference type="VEuPathDB" id="FungiDB:ASPFODRAFT_61849"/>
<sequence length="314" mass="35501">MGVDHYSKQEMIGLGITFLFLPCIFVGFRIWAKWLSRRSLQADDYLIFRGLALSIGCSITQLVGSIDGLLGQHETTGPDGQPLLHDPKFLTYQKCKFASQMMAVVGLGLTKISLLVLMRGIFAVSRTFRLGSNILVGLTAIWTISFFISNLFTCYPITALVEEYYGHKCLNSLAMWYAGCITDVLIDLIIMVLPLPMIFKLQLPQKQKLAISAMFVMGTANRVVGISITRMAMYFHIGATYLEHYNDDSYFISPVVFWTNIESSLAVILACLPTLRPLWTFYHGGRRGMPDPPSYEPYNSSRRSRHKRIHEPFN</sequence>
<comment type="similarity">
    <text evidence="5">Belongs to the SAT4 family.</text>
</comment>
<evidence type="ECO:0000256" key="4">
    <source>
        <dbReference type="ARBA" id="ARBA00023136"/>
    </source>
</evidence>
<evidence type="ECO:0000256" key="7">
    <source>
        <dbReference type="SAM" id="Phobius"/>
    </source>
</evidence>
<dbReference type="Pfam" id="PF20684">
    <property type="entry name" value="Fung_rhodopsin"/>
    <property type="match status" value="1"/>
</dbReference>
<dbReference type="PANTHER" id="PTHR33048:SF134">
    <property type="entry name" value="INTEGRAL MEMBRANE PROTEIN"/>
    <property type="match status" value="1"/>
</dbReference>
<evidence type="ECO:0000256" key="2">
    <source>
        <dbReference type="ARBA" id="ARBA00022692"/>
    </source>
</evidence>
<feature type="domain" description="Rhodopsin" evidence="8">
    <location>
        <begin position="28"/>
        <end position="279"/>
    </location>
</feature>
<gene>
    <name evidence="9" type="ORF">ASPFODRAFT_61849</name>
</gene>
<accession>A0A1M3TEL4</accession>
<proteinExistence type="inferred from homology"/>
<name>A0A1M3TEL4_ASPLC</name>
<evidence type="ECO:0000256" key="6">
    <source>
        <dbReference type="SAM" id="MobiDB-lite"/>
    </source>
</evidence>
<reference evidence="10" key="1">
    <citation type="journal article" date="2017" name="Genome Biol.">
        <title>Comparative genomics reveals high biological diversity and specific adaptations in the industrially and medically important fungal genus Aspergillus.</title>
        <authorList>
            <person name="de Vries R.P."/>
            <person name="Riley R."/>
            <person name="Wiebenga A."/>
            <person name="Aguilar-Osorio G."/>
            <person name="Amillis S."/>
            <person name="Uchima C.A."/>
            <person name="Anderluh G."/>
            <person name="Asadollahi M."/>
            <person name="Askin M."/>
            <person name="Barry K."/>
            <person name="Battaglia E."/>
            <person name="Bayram O."/>
            <person name="Benocci T."/>
            <person name="Braus-Stromeyer S.A."/>
            <person name="Caldana C."/>
            <person name="Canovas D."/>
            <person name="Cerqueira G.C."/>
            <person name="Chen F."/>
            <person name="Chen W."/>
            <person name="Choi C."/>
            <person name="Clum A."/>
            <person name="Dos Santos R.A."/>
            <person name="Damasio A.R."/>
            <person name="Diallinas G."/>
            <person name="Emri T."/>
            <person name="Fekete E."/>
            <person name="Flipphi M."/>
            <person name="Freyberg S."/>
            <person name="Gallo A."/>
            <person name="Gournas C."/>
            <person name="Habgood R."/>
            <person name="Hainaut M."/>
            <person name="Harispe M.L."/>
            <person name="Henrissat B."/>
            <person name="Hilden K.S."/>
            <person name="Hope R."/>
            <person name="Hossain A."/>
            <person name="Karabika E."/>
            <person name="Karaffa L."/>
            <person name="Karanyi Z."/>
            <person name="Krasevec N."/>
            <person name="Kuo A."/>
            <person name="Kusch H."/>
            <person name="LaButti K."/>
            <person name="Lagendijk E.L."/>
            <person name="Lapidus A."/>
            <person name="Levasseur A."/>
            <person name="Lindquist E."/>
            <person name="Lipzen A."/>
            <person name="Logrieco A.F."/>
            <person name="MacCabe A."/>
            <person name="Maekelae M.R."/>
            <person name="Malavazi I."/>
            <person name="Melin P."/>
            <person name="Meyer V."/>
            <person name="Mielnichuk N."/>
            <person name="Miskei M."/>
            <person name="Molnar A.P."/>
            <person name="Mule G."/>
            <person name="Ngan C.Y."/>
            <person name="Orejas M."/>
            <person name="Orosz E."/>
            <person name="Ouedraogo J.P."/>
            <person name="Overkamp K.M."/>
            <person name="Park H.-S."/>
            <person name="Perrone G."/>
            <person name="Piumi F."/>
            <person name="Punt P.J."/>
            <person name="Ram A.F."/>
            <person name="Ramon A."/>
            <person name="Rauscher S."/>
            <person name="Record E."/>
            <person name="Riano-Pachon D.M."/>
            <person name="Robert V."/>
            <person name="Roehrig J."/>
            <person name="Ruller R."/>
            <person name="Salamov A."/>
            <person name="Salih N.S."/>
            <person name="Samson R.A."/>
            <person name="Sandor E."/>
            <person name="Sanguinetti M."/>
            <person name="Schuetze T."/>
            <person name="Sepcic K."/>
            <person name="Shelest E."/>
            <person name="Sherlock G."/>
            <person name="Sophianopoulou V."/>
            <person name="Squina F.M."/>
            <person name="Sun H."/>
            <person name="Susca A."/>
            <person name="Todd R.B."/>
            <person name="Tsang A."/>
            <person name="Unkles S.E."/>
            <person name="van de Wiele N."/>
            <person name="van Rossen-Uffink D."/>
            <person name="Oliveira J.V."/>
            <person name="Vesth T.C."/>
            <person name="Visser J."/>
            <person name="Yu J.-H."/>
            <person name="Zhou M."/>
            <person name="Andersen M.R."/>
            <person name="Archer D.B."/>
            <person name="Baker S.E."/>
            <person name="Benoit I."/>
            <person name="Brakhage A.A."/>
            <person name="Braus G.H."/>
            <person name="Fischer R."/>
            <person name="Frisvad J.C."/>
            <person name="Goldman G.H."/>
            <person name="Houbraken J."/>
            <person name="Oakley B."/>
            <person name="Pocsi I."/>
            <person name="Scazzocchio C."/>
            <person name="Seiboth B."/>
            <person name="vanKuyk P.A."/>
            <person name="Wortman J."/>
            <person name="Dyer P.S."/>
            <person name="Grigoriev I.V."/>
        </authorList>
    </citation>
    <scope>NUCLEOTIDE SEQUENCE [LARGE SCALE GENOMIC DNA]</scope>
    <source>
        <strain evidence="10">CBS 106.47</strain>
    </source>
</reference>
<evidence type="ECO:0000256" key="1">
    <source>
        <dbReference type="ARBA" id="ARBA00004141"/>
    </source>
</evidence>
<dbReference type="InterPro" id="IPR052337">
    <property type="entry name" value="SAT4-like"/>
</dbReference>
<feature type="transmembrane region" description="Helical" evidence="7">
    <location>
        <begin position="44"/>
        <end position="63"/>
    </location>
</feature>
<feature type="transmembrane region" description="Helical" evidence="7">
    <location>
        <begin position="97"/>
        <end position="118"/>
    </location>
</feature>
<keyword evidence="2 7" id="KW-0812">Transmembrane</keyword>